<dbReference type="GO" id="GO:0008033">
    <property type="term" value="P:tRNA processing"/>
    <property type="evidence" value="ECO:0007669"/>
    <property type="project" value="UniProtKB-KW"/>
</dbReference>
<gene>
    <name evidence="8" type="ORF">DI536_18075</name>
</gene>
<name>A0A2W5T6A7_9BACT</name>
<evidence type="ECO:0000313" key="8">
    <source>
        <dbReference type="EMBL" id="PZR11049.1"/>
    </source>
</evidence>
<dbReference type="EMBL" id="QFQP01000015">
    <property type="protein sequence ID" value="PZR11049.1"/>
    <property type="molecule type" value="Genomic_DNA"/>
</dbReference>
<dbReference type="Proteomes" id="UP000249061">
    <property type="component" value="Unassembled WGS sequence"/>
</dbReference>
<feature type="domain" description="DTW" evidence="7">
    <location>
        <begin position="15"/>
        <end position="183"/>
    </location>
</feature>
<evidence type="ECO:0000259" key="7">
    <source>
        <dbReference type="SMART" id="SM01144"/>
    </source>
</evidence>
<evidence type="ECO:0000256" key="5">
    <source>
        <dbReference type="ARBA" id="ARBA00034489"/>
    </source>
</evidence>
<dbReference type="PANTHER" id="PTHR21392">
    <property type="entry name" value="TRNA-URIDINE AMINOCARBOXYPROPYLTRANSFERASE 2"/>
    <property type="match status" value="1"/>
</dbReference>
<organism evidence="8 9">
    <name type="scientific">Archangium gephyra</name>
    <dbReference type="NCBI Taxonomy" id="48"/>
    <lineage>
        <taxon>Bacteria</taxon>
        <taxon>Pseudomonadati</taxon>
        <taxon>Myxococcota</taxon>
        <taxon>Myxococcia</taxon>
        <taxon>Myxococcales</taxon>
        <taxon>Cystobacterineae</taxon>
        <taxon>Archangiaceae</taxon>
        <taxon>Archangium</taxon>
    </lineage>
</organism>
<dbReference type="InterPro" id="IPR039262">
    <property type="entry name" value="DTWD2/TAPT"/>
</dbReference>
<accession>A0A2W5T6A7</accession>
<evidence type="ECO:0000256" key="4">
    <source>
        <dbReference type="ARBA" id="ARBA00022694"/>
    </source>
</evidence>
<evidence type="ECO:0000256" key="6">
    <source>
        <dbReference type="SAM" id="MobiDB-lite"/>
    </source>
</evidence>
<dbReference type="SMART" id="SM01144">
    <property type="entry name" value="DTW"/>
    <property type="match status" value="1"/>
</dbReference>
<dbReference type="AlphaFoldDB" id="A0A2W5T6A7"/>
<dbReference type="PANTHER" id="PTHR21392:SF0">
    <property type="entry name" value="TRNA-URIDINE AMINOCARBOXYPROPYLTRANSFERASE 2"/>
    <property type="match status" value="1"/>
</dbReference>
<evidence type="ECO:0000313" key="9">
    <source>
        <dbReference type="Proteomes" id="UP000249061"/>
    </source>
</evidence>
<reference evidence="8 9" key="1">
    <citation type="submission" date="2017-08" db="EMBL/GenBank/DDBJ databases">
        <title>Infants hospitalized years apart are colonized by the same room-sourced microbial strains.</title>
        <authorList>
            <person name="Brooks B."/>
            <person name="Olm M.R."/>
            <person name="Firek B.A."/>
            <person name="Baker R."/>
            <person name="Thomas B.C."/>
            <person name="Morowitz M.J."/>
            <person name="Banfield J.F."/>
        </authorList>
    </citation>
    <scope>NUCLEOTIDE SEQUENCE [LARGE SCALE GENOMIC DNA]</scope>
    <source>
        <strain evidence="8">S2_003_000_R2_14</strain>
    </source>
</reference>
<keyword evidence="4" id="KW-0819">tRNA processing</keyword>
<evidence type="ECO:0000256" key="2">
    <source>
        <dbReference type="ARBA" id="ARBA00022679"/>
    </source>
</evidence>
<protein>
    <recommendedName>
        <fullName evidence="1">tRNA-uridine aminocarboxypropyltransferase</fullName>
        <ecNumber evidence="1">2.5.1.25</ecNumber>
    </recommendedName>
</protein>
<evidence type="ECO:0000256" key="1">
    <source>
        <dbReference type="ARBA" id="ARBA00012386"/>
    </source>
</evidence>
<comment type="similarity">
    <text evidence="5">Belongs to the TDD superfamily. DTWD2 family.</text>
</comment>
<dbReference type="InterPro" id="IPR005636">
    <property type="entry name" value="DTW"/>
</dbReference>
<keyword evidence="3" id="KW-0949">S-adenosyl-L-methionine</keyword>
<sequence length="189" mass="20929">MVAHEPAPRTHHARSRPAQRSATRAPMEPLDTRTRIIVVQHVLEQGERSNTAKHALAALTNAERRLYGAKDEPLRTDDLHDAWLLFPGEGPRPQGVPSKLVVLDGSWSQARHMIQRIPLLRALPRFSITPREGRRSLREAPPGGMSTLEALADGLRLLESEAVGAHLDAVHDALVQKQLRERGYVGKGV</sequence>
<comment type="caution">
    <text evidence="8">The sequence shown here is derived from an EMBL/GenBank/DDBJ whole genome shotgun (WGS) entry which is preliminary data.</text>
</comment>
<keyword evidence="2" id="KW-0808">Transferase</keyword>
<dbReference type="Pfam" id="PF03942">
    <property type="entry name" value="DTW"/>
    <property type="match status" value="1"/>
</dbReference>
<feature type="region of interest" description="Disordered" evidence="6">
    <location>
        <begin position="1"/>
        <end position="31"/>
    </location>
</feature>
<dbReference type="EC" id="2.5.1.25" evidence="1"/>
<evidence type="ECO:0000256" key="3">
    <source>
        <dbReference type="ARBA" id="ARBA00022691"/>
    </source>
</evidence>
<dbReference type="GO" id="GO:0016432">
    <property type="term" value="F:tRNA-uridine aminocarboxypropyltransferase activity"/>
    <property type="evidence" value="ECO:0007669"/>
    <property type="project" value="UniProtKB-EC"/>
</dbReference>
<proteinExistence type="inferred from homology"/>